<name>A0A438DD98_VITVI</name>
<accession>A0A438DD98</accession>
<dbReference type="InterPro" id="IPR036866">
    <property type="entry name" value="RibonucZ/Hydroxyglut_hydro"/>
</dbReference>
<evidence type="ECO:0008006" key="3">
    <source>
        <dbReference type="Google" id="ProtNLM"/>
    </source>
</evidence>
<dbReference type="AlphaFoldDB" id="A0A438DD98"/>
<sequence>MGRIFGREWDCCGAVMFLFEGDFGNILHTGDCRLIPECLQNLPQKYVTKKGKEPKCQFDYVFLDCTFGRSSLHIPSKHLAIQQVILVALT</sequence>
<dbReference type="Gene3D" id="3.60.15.10">
    <property type="entry name" value="Ribonuclease Z/Hydroxyacylglutathione hydrolase-like"/>
    <property type="match status" value="1"/>
</dbReference>
<dbReference type="PANTHER" id="PTHR23240">
    <property type="entry name" value="DNA CROSS-LINK REPAIR PROTEIN PSO2/SNM1-RELATED"/>
    <property type="match status" value="1"/>
</dbReference>
<dbReference type="SUPFAM" id="SSF56281">
    <property type="entry name" value="Metallo-hydrolase/oxidoreductase"/>
    <property type="match status" value="1"/>
</dbReference>
<organism evidence="1 2">
    <name type="scientific">Vitis vinifera</name>
    <name type="common">Grape</name>
    <dbReference type="NCBI Taxonomy" id="29760"/>
    <lineage>
        <taxon>Eukaryota</taxon>
        <taxon>Viridiplantae</taxon>
        <taxon>Streptophyta</taxon>
        <taxon>Embryophyta</taxon>
        <taxon>Tracheophyta</taxon>
        <taxon>Spermatophyta</taxon>
        <taxon>Magnoliopsida</taxon>
        <taxon>eudicotyledons</taxon>
        <taxon>Gunneridae</taxon>
        <taxon>Pentapetalae</taxon>
        <taxon>rosids</taxon>
        <taxon>Vitales</taxon>
        <taxon>Vitaceae</taxon>
        <taxon>Viteae</taxon>
        <taxon>Vitis</taxon>
    </lineage>
</organism>
<dbReference type="Proteomes" id="UP000288805">
    <property type="component" value="Unassembled WGS sequence"/>
</dbReference>
<reference evidence="1 2" key="1">
    <citation type="journal article" date="2018" name="PLoS Genet.">
        <title>Population sequencing reveals clonal diversity and ancestral inbreeding in the grapevine cultivar Chardonnay.</title>
        <authorList>
            <person name="Roach M.J."/>
            <person name="Johnson D.L."/>
            <person name="Bohlmann J."/>
            <person name="van Vuuren H.J."/>
            <person name="Jones S.J."/>
            <person name="Pretorius I.S."/>
            <person name="Schmidt S.A."/>
            <person name="Borneman A.R."/>
        </authorList>
    </citation>
    <scope>NUCLEOTIDE SEQUENCE [LARGE SCALE GENOMIC DNA]</scope>
    <source>
        <strain evidence="2">cv. Chardonnay</strain>
        <tissue evidence="1">Leaf</tissue>
    </source>
</reference>
<evidence type="ECO:0000313" key="2">
    <source>
        <dbReference type="Proteomes" id="UP000288805"/>
    </source>
</evidence>
<dbReference type="PANTHER" id="PTHR23240:SF31">
    <property type="entry name" value="DNA REPAIR METALLO-BETA-LACTAMASE FAMILY PROTEIN"/>
    <property type="match status" value="1"/>
</dbReference>
<dbReference type="Gene3D" id="3.40.50.12650">
    <property type="match status" value="1"/>
</dbReference>
<protein>
    <recommendedName>
        <fullName evidence="3">5' exonuclease Apollo</fullName>
    </recommendedName>
</protein>
<proteinExistence type="predicted"/>
<gene>
    <name evidence="1" type="ORF">CK203_111724</name>
</gene>
<dbReference type="EMBL" id="QGNW01001678">
    <property type="protein sequence ID" value="RVW33454.1"/>
    <property type="molecule type" value="Genomic_DNA"/>
</dbReference>
<evidence type="ECO:0000313" key="1">
    <source>
        <dbReference type="EMBL" id="RVW33454.1"/>
    </source>
</evidence>
<comment type="caution">
    <text evidence="1">The sequence shown here is derived from an EMBL/GenBank/DDBJ whole genome shotgun (WGS) entry which is preliminary data.</text>
</comment>